<organism evidence="2 3">
    <name type="scientific">Candidatus Ornithospirochaeta stercoripullorum</name>
    <dbReference type="NCBI Taxonomy" id="2840899"/>
    <lineage>
        <taxon>Bacteria</taxon>
        <taxon>Pseudomonadati</taxon>
        <taxon>Spirochaetota</taxon>
        <taxon>Spirochaetia</taxon>
        <taxon>Spirochaetales</taxon>
        <taxon>Spirochaetaceae</taxon>
        <taxon>Spirochaetaceae incertae sedis</taxon>
        <taxon>Candidatus Ornithospirochaeta</taxon>
    </lineage>
</organism>
<dbReference type="AlphaFoldDB" id="A0A9D9E0R4"/>
<feature type="transmembrane region" description="Helical" evidence="1">
    <location>
        <begin position="145"/>
        <end position="163"/>
    </location>
</feature>
<dbReference type="EMBL" id="JADIMT010000070">
    <property type="protein sequence ID" value="MBO8436560.1"/>
    <property type="molecule type" value="Genomic_DNA"/>
</dbReference>
<gene>
    <name evidence="2" type="ORF">IAA97_06235</name>
</gene>
<feature type="transmembrane region" description="Helical" evidence="1">
    <location>
        <begin position="12"/>
        <end position="37"/>
    </location>
</feature>
<feature type="transmembrane region" description="Helical" evidence="1">
    <location>
        <begin position="233"/>
        <end position="252"/>
    </location>
</feature>
<keyword evidence="1" id="KW-1133">Transmembrane helix</keyword>
<feature type="transmembrane region" description="Helical" evidence="1">
    <location>
        <begin position="79"/>
        <end position="100"/>
    </location>
</feature>
<evidence type="ECO:0000313" key="2">
    <source>
        <dbReference type="EMBL" id="MBO8436560.1"/>
    </source>
</evidence>
<feature type="transmembrane region" description="Helical" evidence="1">
    <location>
        <begin position="183"/>
        <end position="204"/>
    </location>
</feature>
<evidence type="ECO:0000256" key="1">
    <source>
        <dbReference type="SAM" id="Phobius"/>
    </source>
</evidence>
<evidence type="ECO:0000313" key="3">
    <source>
        <dbReference type="Proteomes" id="UP000823615"/>
    </source>
</evidence>
<accession>A0A9D9E0R4</accession>
<feature type="transmembrane region" description="Helical" evidence="1">
    <location>
        <begin position="112"/>
        <end position="133"/>
    </location>
</feature>
<proteinExistence type="predicted"/>
<sequence length="258" mass="28470">MAERRKKKQFSGALVLQFLISIVYTAMLIHVTAVLIQSRTEGWFIYILIYLPQLVIIVSSLVFLFILRLRHRTHSVDSTLLPLLFTFIAIEATMIIPLYTELTGITILAPNAVIIIERFAMLAAAIVFVFTAVQYYGTNASRLKLYLTISIGAALYLAFSAPLNTGTTDLATMTIFSSSYDALILAALVCIYLVSIITYIAAVVKDRSTHSISRASAFVLMMVGNFFSMSNEVVPSVISAIVYVIGIVLLTLSTKNTF</sequence>
<keyword evidence="1" id="KW-0812">Transmembrane</keyword>
<feature type="transmembrane region" description="Helical" evidence="1">
    <location>
        <begin position="211"/>
        <end position="227"/>
    </location>
</feature>
<keyword evidence="1" id="KW-0472">Membrane</keyword>
<reference evidence="2" key="1">
    <citation type="submission" date="2020-10" db="EMBL/GenBank/DDBJ databases">
        <authorList>
            <person name="Gilroy R."/>
        </authorList>
    </citation>
    <scope>NUCLEOTIDE SEQUENCE</scope>
    <source>
        <strain evidence="2">7293</strain>
    </source>
</reference>
<comment type="caution">
    <text evidence="2">The sequence shown here is derived from an EMBL/GenBank/DDBJ whole genome shotgun (WGS) entry which is preliminary data.</text>
</comment>
<name>A0A9D9E0R4_9SPIO</name>
<reference evidence="2" key="2">
    <citation type="journal article" date="2021" name="PeerJ">
        <title>Extensive microbial diversity within the chicken gut microbiome revealed by metagenomics and culture.</title>
        <authorList>
            <person name="Gilroy R."/>
            <person name="Ravi A."/>
            <person name="Getino M."/>
            <person name="Pursley I."/>
            <person name="Horton D.L."/>
            <person name="Alikhan N.F."/>
            <person name="Baker D."/>
            <person name="Gharbi K."/>
            <person name="Hall N."/>
            <person name="Watson M."/>
            <person name="Adriaenssens E.M."/>
            <person name="Foster-Nyarko E."/>
            <person name="Jarju S."/>
            <person name="Secka A."/>
            <person name="Antonio M."/>
            <person name="Oren A."/>
            <person name="Chaudhuri R.R."/>
            <person name="La Ragione R."/>
            <person name="Hildebrand F."/>
            <person name="Pallen M.J."/>
        </authorList>
    </citation>
    <scope>NUCLEOTIDE SEQUENCE</scope>
    <source>
        <strain evidence="2">7293</strain>
    </source>
</reference>
<feature type="transmembrane region" description="Helical" evidence="1">
    <location>
        <begin position="43"/>
        <end position="67"/>
    </location>
</feature>
<dbReference type="Proteomes" id="UP000823615">
    <property type="component" value="Unassembled WGS sequence"/>
</dbReference>
<protein>
    <submittedName>
        <fullName evidence="2">Uncharacterized protein</fullName>
    </submittedName>
</protein>